<reference evidence="4" key="1">
    <citation type="journal article" date="2019" name="Int. J. Syst. Evol. Microbiol.">
        <title>The Global Catalogue of Microorganisms (GCM) 10K type strain sequencing project: providing services to taxonomists for standard genome sequencing and annotation.</title>
        <authorList>
            <consortium name="The Broad Institute Genomics Platform"/>
            <consortium name="The Broad Institute Genome Sequencing Center for Infectious Disease"/>
            <person name="Wu L."/>
            <person name="Ma J."/>
        </authorList>
    </citation>
    <scope>NUCLEOTIDE SEQUENCE [LARGE SCALE GENOMIC DNA]</scope>
    <source>
        <strain evidence="4">CGMCC 1.10992</strain>
    </source>
</reference>
<keyword evidence="1" id="KW-0812">Transmembrane</keyword>
<dbReference type="RefSeq" id="WP_345340663.1">
    <property type="nucleotide sequence ID" value="NZ_BAABLI010000016.1"/>
</dbReference>
<evidence type="ECO:0000259" key="2">
    <source>
        <dbReference type="Pfam" id="PF05232"/>
    </source>
</evidence>
<protein>
    <submittedName>
        <fullName evidence="3">PACE efflux transporter</fullName>
    </submittedName>
</protein>
<dbReference type="InterPro" id="IPR007896">
    <property type="entry name" value="BTP_bacteria"/>
</dbReference>
<dbReference type="Proteomes" id="UP001597380">
    <property type="component" value="Unassembled WGS sequence"/>
</dbReference>
<keyword evidence="1" id="KW-0472">Membrane</keyword>
<feature type="transmembrane region" description="Helical" evidence="1">
    <location>
        <begin position="79"/>
        <end position="101"/>
    </location>
</feature>
<gene>
    <name evidence="3" type="ORF">ACFSJ3_08085</name>
</gene>
<dbReference type="Pfam" id="PF05232">
    <property type="entry name" value="BTP"/>
    <property type="match status" value="2"/>
</dbReference>
<evidence type="ECO:0000313" key="3">
    <source>
        <dbReference type="EMBL" id="MFD2095938.1"/>
    </source>
</evidence>
<sequence length="148" mass="16996">MRTQSDRIRHTLGYQLGSIGVVMPMVSYFTGHPMWALGVLAVVFATLCASWNYLFTGWFDRRLARSGRLKSKTLKDRCLHAIGIELGILWMTTPLIAWWLSLGLWHALTMDIALVALYMVYTLLYNWLYDKLFPIKPQGIEIEGAHHP</sequence>
<comment type="caution">
    <text evidence="3">The sequence shown here is derived from an EMBL/GenBank/DDBJ whole genome shotgun (WGS) entry which is preliminary data.</text>
</comment>
<keyword evidence="4" id="KW-1185">Reference proteome</keyword>
<evidence type="ECO:0000256" key="1">
    <source>
        <dbReference type="SAM" id="Phobius"/>
    </source>
</evidence>
<evidence type="ECO:0000313" key="4">
    <source>
        <dbReference type="Proteomes" id="UP001597380"/>
    </source>
</evidence>
<feature type="domain" description="Chlorhexidine efflux transporter" evidence="2">
    <location>
        <begin position="72"/>
        <end position="134"/>
    </location>
</feature>
<feature type="transmembrane region" description="Helical" evidence="1">
    <location>
        <begin position="107"/>
        <end position="128"/>
    </location>
</feature>
<feature type="transmembrane region" description="Helical" evidence="1">
    <location>
        <begin position="12"/>
        <end position="29"/>
    </location>
</feature>
<feature type="domain" description="Chlorhexidine efflux transporter" evidence="2">
    <location>
        <begin position="2"/>
        <end position="63"/>
    </location>
</feature>
<feature type="transmembrane region" description="Helical" evidence="1">
    <location>
        <begin position="35"/>
        <end position="59"/>
    </location>
</feature>
<dbReference type="EMBL" id="JBHUHT010000010">
    <property type="protein sequence ID" value="MFD2095938.1"/>
    <property type="molecule type" value="Genomic_DNA"/>
</dbReference>
<name>A0ABW4XNM9_9GAMM</name>
<accession>A0ABW4XNM9</accession>
<organism evidence="3 4">
    <name type="scientific">Corallincola platygyrae</name>
    <dbReference type="NCBI Taxonomy" id="1193278"/>
    <lineage>
        <taxon>Bacteria</taxon>
        <taxon>Pseudomonadati</taxon>
        <taxon>Pseudomonadota</taxon>
        <taxon>Gammaproteobacteria</taxon>
        <taxon>Alteromonadales</taxon>
        <taxon>Psychromonadaceae</taxon>
        <taxon>Corallincola</taxon>
    </lineage>
</organism>
<proteinExistence type="predicted"/>
<dbReference type="NCBIfam" id="NF033664">
    <property type="entry name" value="PACE_transport"/>
    <property type="match status" value="1"/>
</dbReference>
<dbReference type="InterPro" id="IPR058208">
    <property type="entry name" value="PACE"/>
</dbReference>
<keyword evidence="1" id="KW-1133">Transmembrane helix</keyword>